<keyword evidence="7 9" id="KW-0539">Nucleus</keyword>
<dbReference type="PANTHER" id="PTHR12881">
    <property type="entry name" value="MEDIATOR OF RNA POLYMERASE II TRANSCRIPTION SUBUNIT 1"/>
    <property type="match status" value="1"/>
</dbReference>
<accession>H3AM65</accession>
<name>H3AM65_LATCH</name>
<evidence type="ECO:0000313" key="11">
    <source>
        <dbReference type="Ensembl" id="ENSLACP00000010736.1"/>
    </source>
</evidence>
<evidence type="ECO:0000256" key="4">
    <source>
        <dbReference type="ARBA" id="ARBA00023015"/>
    </source>
</evidence>
<dbReference type="Proteomes" id="UP000008672">
    <property type="component" value="Unassembled WGS sequence"/>
</dbReference>
<dbReference type="EMBL" id="AFYH01119031">
    <property type="status" value="NOT_ANNOTATED_CDS"/>
    <property type="molecule type" value="Genomic_DNA"/>
</dbReference>
<reference evidence="11" key="2">
    <citation type="submission" date="2025-08" db="UniProtKB">
        <authorList>
            <consortium name="Ensembl"/>
        </authorList>
    </citation>
    <scope>IDENTIFICATION</scope>
</reference>
<dbReference type="EMBL" id="AFYH01119034">
    <property type="status" value="NOT_ANNOTATED_CDS"/>
    <property type="molecule type" value="Genomic_DNA"/>
</dbReference>
<dbReference type="EMBL" id="AFYH01119033">
    <property type="status" value="NOT_ANNOTATED_CDS"/>
    <property type="molecule type" value="Genomic_DNA"/>
</dbReference>
<keyword evidence="6 9" id="KW-0804">Transcription</keyword>
<dbReference type="AlphaFoldDB" id="H3AM65"/>
<reference evidence="12" key="1">
    <citation type="submission" date="2011-08" db="EMBL/GenBank/DDBJ databases">
        <title>The draft genome of Latimeria chalumnae.</title>
        <authorList>
            <person name="Di Palma F."/>
            <person name="Alfoldi J."/>
            <person name="Johnson J."/>
            <person name="Berlin A."/>
            <person name="Gnerre S."/>
            <person name="Jaffe D."/>
            <person name="MacCallum I."/>
            <person name="Young S."/>
            <person name="Walker B.J."/>
            <person name="Lander E."/>
            <person name="Lindblad-Toh K."/>
        </authorList>
    </citation>
    <scope>NUCLEOTIDE SEQUENCE [LARGE SCALE GENOMIC DNA]</scope>
    <source>
        <strain evidence="12">Wild caught</strain>
    </source>
</reference>
<dbReference type="GO" id="GO:0046966">
    <property type="term" value="F:nuclear thyroid hormone receptor binding"/>
    <property type="evidence" value="ECO:0007669"/>
    <property type="project" value="TreeGrafter"/>
</dbReference>
<comment type="similarity">
    <text evidence="2 9">Belongs to the Mediator complex subunit 1 family.</text>
</comment>
<dbReference type="GO" id="GO:0097067">
    <property type="term" value="P:cellular response to thyroid hormone stimulus"/>
    <property type="evidence" value="ECO:0007669"/>
    <property type="project" value="TreeGrafter"/>
</dbReference>
<feature type="domain" description="Mediator complex subunit Med1" evidence="10">
    <location>
        <begin position="5"/>
        <end position="366"/>
    </location>
</feature>
<dbReference type="GeneTree" id="ENSGT00660000095569"/>
<evidence type="ECO:0000256" key="8">
    <source>
        <dbReference type="ARBA" id="ARBA00031254"/>
    </source>
</evidence>
<evidence type="ECO:0000313" key="12">
    <source>
        <dbReference type="Proteomes" id="UP000008672"/>
    </source>
</evidence>
<dbReference type="EMBL" id="AFYH01119027">
    <property type="status" value="NOT_ANNOTATED_CDS"/>
    <property type="molecule type" value="Genomic_DNA"/>
</dbReference>
<dbReference type="GO" id="GO:0042809">
    <property type="term" value="F:nuclear vitamin D receptor binding"/>
    <property type="evidence" value="ECO:0007669"/>
    <property type="project" value="TreeGrafter"/>
</dbReference>
<evidence type="ECO:0000256" key="9">
    <source>
        <dbReference type="RuleBase" id="RU364059"/>
    </source>
</evidence>
<sequence>EYLLSCLERLQKVLSAASLPSLFNHLESVAKQKGLDTHLSPTSTACYITSDLFYLEIQIEPDGHVIDVIIAHHGETPESCEELVQLLRMKNFDDFAKSLEGLSNLYQVPGDRKIKTKVYQVLKSLEMDLNTMADMYRFRKSNADRVTTILQGPVGYFVPRNGGNPTTLEYFISPYDQLEKRLEPGTIIIFSSTAQISGMKVFVTVEGISTSCKLPITPLIQNSQQDIDRGIPTFAPLTEEVNNELPACFFLKFPEPFPMLIDLIQKIQNLTGLSVMEQSASVSFYELLAKSEMKSPIDPNKILNLFQMHVILYNLHHSYVLYMDKEKPLLGTLVSKIPFTHPMQVSSILDILRHQAAYNLLVGSCISEKRTKNAAPELHHFEVHSLNGTSFSVSFWHPFSDNLTHVVFDVLNSRQISCELHTEPAAAASLGCSEEFISRVVHYCMSIPITMRAILKKAAKIPEDCNMLTETV</sequence>
<dbReference type="GO" id="GO:0042974">
    <property type="term" value="F:nuclear retinoic acid receptor binding"/>
    <property type="evidence" value="ECO:0007669"/>
    <property type="project" value="TreeGrafter"/>
</dbReference>
<evidence type="ECO:0000256" key="2">
    <source>
        <dbReference type="ARBA" id="ARBA00006210"/>
    </source>
</evidence>
<keyword evidence="5 9" id="KW-0010">Activator</keyword>
<protein>
    <recommendedName>
        <fullName evidence="3 9">Mediator of RNA polymerase II transcription subunit 1</fullName>
    </recommendedName>
    <alternativeName>
        <fullName evidence="8 9">Mediator complex subunit 1</fullName>
    </alternativeName>
</protein>
<dbReference type="eggNOG" id="ENOG502QPZ7">
    <property type="taxonomic scope" value="Eukaryota"/>
</dbReference>
<keyword evidence="12" id="KW-1185">Reference proteome</keyword>
<proteinExistence type="inferred from homology"/>
<evidence type="ECO:0000259" key="10">
    <source>
        <dbReference type="Pfam" id="PF10744"/>
    </source>
</evidence>
<dbReference type="InterPro" id="IPR051999">
    <property type="entry name" value="Mediator_complex_subunit_1"/>
</dbReference>
<comment type="function">
    <text evidence="9">Component of the Mediator complex, a coactivator involved in the regulated transcription of nearly all RNA polymerase II-dependent genes. Mediator functions as a bridge to convey information from gene-specific regulatory proteins to the basal RNA polymerase II transcription machinery. Mediator is recruited to promoters by direct interactions with regulatory proteins and serves as a scaffold for the assembly of a functional preinitiation complex with RNA polymerase II and the general transcription factors.</text>
</comment>
<dbReference type="HOGENOM" id="CLU_019440_0_0_1"/>
<organism evidence="11 12">
    <name type="scientific">Latimeria chalumnae</name>
    <name type="common">Coelacanth</name>
    <dbReference type="NCBI Taxonomy" id="7897"/>
    <lineage>
        <taxon>Eukaryota</taxon>
        <taxon>Metazoa</taxon>
        <taxon>Chordata</taxon>
        <taxon>Craniata</taxon>
        <taxon>Vertebrata</taxon>
        <taxon>Euteleostomi</taxon>
        <taxon>Coelacanthiformes</taxon>
        <taxon>Coelacanthidae</taxon>
        <taxon>Latimeria</taxon>
    </lineage>
</organism>
<dbReference type="EMBL" id="AFYH01119028">
    <property type="status" value="NOT_ANNOTATED_CDS"/>
    <property type="molecule type" value="Genomic_DNA"/>
</dbReference>
<dbReference type="OMA" id="QRPWTET"/>
<dbReference type="InParanoid" id="H3AM65"/>
<evidence type="ECO:0000256" key="5">
    <source>
        <dbReference type="ARBA" id="ARBA00023159"/>
    </source>
</evidence>
<dbReference type="InterPro" id="IPR019680">
    <property type="entry name" value="Mediator_Med1"/>
</dbReference>
<evidence type="ECO:0000256" key="1">
    <source>
        <dbReference type="ARBA" id="ARBA00004123"/>
    </source>
</evidence>
<dbReference type="PANTHER" id="PTHR12881:SF10">
    <property type="entry name" value="MEDIATOR OF RNA POLYMERASE II TRANSCRIPTION SUBUNIT 1"/>
    <property type="match status" value="1"/>
</dbReference>
<evidence type="ECO:0000256" key="7">
    <source>
        <dbReference type="ARBA" id="ARBA00023242"/>
    </source>
</evidence>
<comment type="subcellular location">
    <subcellularLocation>
        <location evidence="1 9">Nucleus</location>
    </subcellularLocation>
</comment>
<dbReference type="GO" id="GO:0045944">
    <property type="term" value="P:positive regulation of transcription by RNA polymerase II"/>
    <property type="evidence" value="ECO:0007669"/>
    <property type="project" value="UniProtKB-ARBA"/>
</dbReference>
<dbReference type="EMBL" id="AFYH01119030">
    <property type="status" value="NOT_ANNOTATED_CDS"/>
    <property type="molecule type" value="Genomic_DNA"/>
</dbReference>
<evidence type="ECO:0000256" key="6">
    <source>
        <dbReference type="ARBA" id="ARBA00023163"/>
    </source>
</evidence>
<dbReference type="EMBL" id="AFYH01119029">
    <property type="status" value="NOT_ANNOTATED_CDS"/>
    <property type="molecule type" value="Genomic_DNA"/>
</dbReference>
<dbReference type="Ensembl" id="ENSLACT00000010816.1">
    <property type="protein sequence ID" value="ENSLACP00000010736.1"/>
    <property type="gene ID" value="ENSLACG00000009453.1"/>
</dbReference>
<dbReference type="EMBL" id="AFYH01119032">
    <property type="status" value="NOT_ANNOTATED_CDS"/>
    <property type="molecule type" value="Genomic_DNA"/>
</dbReference>
<dbReference type="GO" id="GO:0003712">
    <property type="term" value="F:transcription coregulator activity"/>
    <property type="evidence" value="ECO:0007669"/>
    <property type="project" value="InterPro"/>
</dbReference>
<dbReference type="STRING" id="7897.ENSLACP00000010736"/>
<evidence type="ECO:0000256" key="3">
    <source>
        <dbReference type="ARBA" id="ARBA00020612"/>
    </source>
</evidence>
<dbReference type="Pfam" id="PF10744">
    <property type="entry name" value="Med1"/>
    <property type="match status" value="1"/>
</dbReference>
<reference evidence="11" key="3">
    <citation type="submission" date="2025-09" db="UniProtKB">
        <authorList>
            <consortium name="Ensembl"/>
        </authorList>
    </citation>
    <scope>IDENTIFICATION</scope>
</reference>
<dbReference type="GO" id="GO:0016592">
    <property type="term" value="C:mediator complex"/>
    <property type="evidence" value="ECO:0007669"/>
    <property type="project" value="InterPro"/>
</dbReference>
<keyword evidence="4 9" id="KW-0805">Transcription regulation</keyword>